<dbReference type="PANTHER" id="PTHR11136">
    <property type="entry name" value="FOLYLPOLYGLUTAMATE SYNTHASE-RELATED"/>
    <property type="match status" value="1"/>
</dbReference>
<dbReference type="PIRSF" id="PIRSF001563">
    <property type="entry name" value="Folylpolyglu_synth"/>
    <property type="match status" value="1"/>
</dbReference>
<protein>
    <recommendedName>
        <fullName evidence="2">tetrahydrofolate synthase</fullName>
        <ecNumber evidence="2">6.3.2.17</ecNumber>
    </recommendedName>
    <alternativeName>
        <fullName evidence="8">Tetrahydrofolylpolyglutamate synthase</fullName>
    </alternativeName>
</protein>
<dbReference type="InterPro" id="IPR013221">
    <property type="entry name" value="Mur_ligase_cen"/>
</dbReference>
<evidence type="ECO:0000256" key="8">
    <source>
        <dbReference type="ARBA" id="ARBA00030592"/>
    </source>
</evidence>
<gene>
    <name evidence="13" type="ORF">EW139_06135</name>
</gene>
<reference evidence="13 14" key="1">
    <citation type="submission" date="2019-03" db="EMBL/GenBank/DDBJ databases">
        <title>Complete Genome Sequence of Leuconostoc kimchii strain NKJ218 Isolated from Homemade Kimchi.</title>
        <authorList>
            <person name="Jung J.Y."/>
            <person name="Jin H.M."/>
            <person name="Jung J.-W."/>
            <person name="Lee S.-Y."/>
            <person name="Ryu B.-G."/>
            <person name="Han S.-S."/>
            <person name="Kang H.K."/>
            <person name="Choi H.W."/>
            <person name="Chung E.J."/>
            <person name="Choi K.-M."/>
        </authorList>
    </citation>
    <scope>NUCLEOTIDE SEQUENCE [LARGE SCALE GENOMIC DNA]</scope>
    <source>
        <strain evidence="13 14">NKJ218</strain>
    </source>
</reference>
<evidence type="ECO:0000313" key="14">
    <source>
        <dbReference type="Proteomes" id="UP000295756"/>
    </source>
</evidence>
<organism evidence="13 14">
    <name type="scientific">Leuconostoc kimchii</name>
    <dbReference type="NCBI Taxonomy" id="136609"/>
    <lineage>
        <taxon>Bacteria</taxon>
        <taxon>Bacillati</taxon>
        <taxon>Bacillota</taxon>
        <taxon>Bacilli</taxon>
        <taxon>Lactobacillales</taxon>
        <taxon>Lactobacillaceae</taxon>
        <taxon>Leuconostoc</taxon>
    </lineage>
</organism>
<accession>A0ABX5SNK5</accession>
<evidence type="ECO:0000313" key="13">
    <source>
        <dbReference type="EMBL" id="QBR47721.1"/>
    </source>
</evidence>
<feature type="domain" description="Mur ligase C-terminal" evidence="11">
    <location>
        <begin position="308"/>
        <end position="431"/>
    </location>
</feature>
<dbReference type="EC" id="6.3.2.17" evidence="2"/>
<keyword evidence="7" id="KW-0460">Magnesium</keyword>
<dbReference type="Proteomes" id="UP000295756">
    <property type="component" value="Chromosome"/>
</dbReference>
<keyword evidence="14" id="KW-1185">Reference proteome</keyword>
<proteinExistence type="inferred from homology"/>
<dbReference type="SUPFAM" id="SSF53623">
    <property type="entry name" value="MurD-like peptide ligases, catalytic domain"/>
    <property type="match status" value="1"/>
</dbReference>
<comment type="catalytic activity">
    <reaction evidence="9">
        <text>(6S)-5,6,7,8-tetrahydrofolyl-(gamma-L-Glu)(n) + L-glutamate + ATP = (6S)-5,6,7,8-tetrahydrofolyl-(gamma-L-Glu)(n+1) + ADP + phosphate + H(+)</text>
        <dbReference type="Rhea" id="RHEA:10580"/>
        <dbReference type="Rhea" id="RHEA-COMP:14738"/>
        <dbReference type="Rhea" id="RHEA-COMP:14740"/>
        <dbReference type="ChEBI" id="CHEBI:15378"/>
        <dbReference type="ChEBI" id="CHEBI:29985"/>
        <dbReference type="ChEBI" id="CHEBI:30616"/>
        <dbReference type="ChEBI" id="CHEBI:43474"/>
        <dbReference type="ChEBI" id="CHEBI:141005"/>
        <dbReference type="ChEBI" id="CHEBI:456216"/>
        <dbReference type="EC" id="6.3.2.17"/>
    </reaction>
</comment>
<dbReference type="InterPro" id="IPR036615">
    <property type="entry name" value="Mur_ligase_C_dom_sf"/>
</dbReference>
<evidence type="ECO:0000256" key="4">
    <source>
        <dbReference type="ARBA" id="ARBA00022723"/>
    </source>
</evidence>
<keyword evidence="3 10" id="KW-0436">Ligase</keyword>
<feature type="domain" description="Mur ligase central" evidence="12">
    <location>
        <begin position="59"/>
        <end position="277"/>
    </location>
</feature>
<evidence type="ECO:0000256" key="7">
    <source>
        <dbReference type="ARBA" id="ARBA00022842"/>
    </source>
</evidence>
<evidence type="ECO:0000256" key="2">
    <source>
        <dbReference type="ARBA" id="ARBA00013025"/>
    </source>
</evidence>
<dbReference type="EMBL" id="CP037939">
    <property type="protein sequence ID" value="QBR47721.1"/>
    <property type="molecule type" value="Genomic_DNA"/>
</dbReference>
<keyword evidence="6 10" id="KW-0067">ATP-binding</keyword>
<dbReference type="SUPFAM" id="SSF53244">
    <property type="entry name" value="MurD-like peptide ligases, peptide-binding domain"/>
    <property type="match status" value="1"/>
</dbReference>
<evidence type="ECO:0000256" key="9">
    <source>
        <dbReference type="ARBA" id="ARBA00047493"/>
    </source>
</evidence>
<dbReference type="Pfam" id="PF02875">
    <property type="entry name" value="Mur_ligase_C"/>
    <property type="match status" value="1"/>
</dbReference>
<dbReference type="Gene3D" id="3.90.190.20">
    <property type="entry name" value="Mur ligase, C-terminal domain"/>
    <property type="match status" value="1"/>
</dbReference>
<evidence type="ECO:0000259" key="12">
    <source>
        <dbReference type="Pfam" id="PF08245"/>
    </source>
</evidence>
<dbReference type="Gene3D" id="3.40.1190.10">
    <property type="entry name" value="Mur-like, catalytic domain"/>
    <property type="match status" value="1"/>
</dbReference>
<evidence type="ECO:0000259" key="11">
    <source>
        <dbReference type="Pfam" id="PF02875"/>
    </source>
</evidence>
<evidence type="ECO:0000256" key="3">
    <source>
        <dbReference type="ARBA" id="ARBA00022598"/>
    </source>
</evidence>
<dbReference type="InterPro" id="IPR001645">
    <property type="entry name" value="Folylpolyglutamate_synth"/>
</dbReference>
<name>A0ABX5SNK5_9LACO</name>
<dbReference type="InterPro" id="IPR004101">
    <property type="entry name" value="Mur_ligase_C"/>
</dbReference>
<dbReference type="Pfam" id="PF08245">
    <property type="entry name" value="Mur_ligase_M"/>
    <property type="match status" value="1"/>
</dbReference>
<evidence type="ECO:0000256" key="6">
    <source>
        <dbReference type="ARBA" id="ARBA00022840"/>
    </source>
</evidence>
<dbReference type="NCBIfam" id="TIGR01499">
    <property type="entry name" value="folC"/>
    <property type="match status" value="1"/>
</dbReference>
<dbReference type="PANTHER" id="PTHR11136:SF0">
    <property type="entry name" value="DIHYDROFOLATE SYNTHETASE-RELATED"/>
    <property type="match status" value="1"/>
</dbReference>
<sequence length="443" mass="49368">MIVAKPEEKRDIRLVTRYRNVIKSFDNKWHVLDDTRVSIVREVLDWLGNPDQKLKIIHIAGTNGKSSTGAMVGAVLQANGYDYGRFSSPYIKSSREQICINDNMISEKDFLTYYDRIVAVLKTHGVSAKHLTYFEYFTIISLCYFVEHHVDFVLFEAGLGGLRDATNAISSPLLTVFTKISIDHQNLIGRNLLEIAENTAAIIKPGTWVIDYAGQDLTARQVLKNKTLAVGAKWFEYQQDQITIANTTPAGLDLIINGTPGYFLSMSGAFQVHNFSIVLQIKAALMAQGYHFEVEKTRQGLAKVKLLGRMNYHKDVNILFDAAHNVDGINGLVSALNAWHLKIKPTLILGVLKDKDYHEMLDTIVPSVQRIITVTPNNKTRALSAEELAAEILVSYPSVDVEIASDASAAISLAMRVRESSQALIVVTGSFYTLNAIQKDHRI</sequence>
<comment type="similarity">
    <text evidence="1 10">Belongs to the folylpolyglutamate synthase family.</text>
</comment>
<keyword evidence="4" id="KW-0479">Metal-binding</keyword>
<evidence type="ECO:0000256" key="1">
    <source>
        <dbReference type="ARBA" id="ARBA00008276"/>
    </source>
</evidence>
<keyword evidence="5 10" id="KW-0547">Nucleotide-binding</keyword>
<dbReference type="InterPro" id="IPR036565">
    <property type="entry name" value="Mur-like_cat_sf"/>
</dbReference>
<dbReference type="RefSeq" id="WP_013104003.1">
    <property type="nucleotide sequence ID" value="NZ_CP037939.1"/>
</dbReference>
<evidence type="ECO:0000256" key="10">
    <source>
        <dbReference type="PIRNR" id="PIRNR001563"/>
    </source>
</evidence>
<evidence type="ECO:0000256" key="5">
    <source>
        <dbReference type="ARBA" id="ARBA00022741"/>
    </source>
</evidence>